<dbReference type="GO" id="GO:0004630">
    <property type="term" value="F:phospholipase D activity"/>
    <property type="evidence" value="ECO:0007669"/>
    <property type="project" value="UniProtKB-EC"/>
</dbReference>
<evidence type="ECO:0000256" key="1">
    <source>
        <dbReference type="ARBA" id="ARBA00000798"/>
    </source>
</evidence>
<sequence>MLFCFPIVAGASGAGIEPWGEVPKNVQVRFSPDSRGVVRVSGDRPTILAPNVAIRLTSPDEIENKPFDRDGGAVVYLEPNGGSGLRVVREEKWVRREAVFRKVPADIPEAVGRVYPYFKVESSRRFIYDDQGRIESVILDDSGGRSQVQFCALYDAAGRVAVATSTDNNPVSFDHDFNCETLRGTPSLSMTEYFQYGNDGALKRKLSKSLVQPGQSQESGAGAEDRAVEDGSWRGYGELYYVNGSNGVGYDSLVFGMSDARGIEYFETTNFSVASSDVTPVFAHRSQEASHKLRYTFTGERVPPDLAKGLLEGVVGYARVRQYYHSTGQRVFEVFAPGAKYPRERQWRTLDLNRQENYDAKGKLTRVILSGPVSGDAYTENLRAYADKGVLKLTPLTSGYSSYRVYDYDAAGRETLSFVCWRYEVSTNKPYAHFPWWEPDPRPKRSREAELQYGRTQVGTRCGTPDGKMSVEGMGPVKKLMETKYGFGTTKLGLPGDDPLVAAIAARIRRAIVAGQGFHVYITLPVHPEGSLFDGAVLKQQYWVQQTLLRGDDSLIRRICRSLIARDKDIREASVEEADLQAEVKAGRWKEYLSVMNLRSYGVLADINHKNHYTPHTIGADQATPLYVVTEQCYVHSKLLIVDDAVAIIGSANCNDRSLLGTGDTEIAAVIVDGAAKSMDLGNGVQVDKPASARTWMGIRQLADANSEAYQRVFTNVPRDSFPRYDSVFHGFPAAGLSDKGHVRRMLYAQPADLQSDFMKEPSVVNDYVTDAVGRHDVRKATDFLRGTATRRGIQGFWVTMPLLWGSDMDDPAAAMPSEIIAALPVQGDRSSELAYSTRHAALSQGEKV</sequence>
<dbReference type="EC" id="3.1.4.4" evidence="2"/>
<protein>
    <recommendedName>
        <fullName evidence="2">phospholipase D</fullName>
        <ecNumber evidence="2">3.1.4.4</ecNumber>
    </recommendedName>
</protein>
<dbReference type="SUPFAM" id="SSF56024">
    <property type="entry name" value="Phospholipase D/nuclease"/>
    <property type="match status" value="1"/>
</dbReference>
<dbReference type="PROSITE" id="PS50035">
    <property type="entry name" value="PLD"/>
    <property type="match status" value="1"/>
</dbReference>
<dbReference type="InterPro" id="IPR025202">
    <property type="entry name" value="PLD-like_dom"/>
</dbReference>
<evidence type="ECO:0000256" key="6">
    <source>
        <dbReference type="ARBA" id="ARBA00023098"/>
    </source>
</evidence>
<dbReference type="InterPro" id="IPR001736">
    <property type="entry name" value="PLipase_D/transphosphatidylase"/>
</dbReference>
<gene>
    <name evidence="9" type="ORF">CYNAS_LOCUS22572</name>
</gene>
<evidence type="ECO:0000313" key="9">
    <source>
        <dbReference type="EMBL" id="CAJ0610589.1"/>
    </source>
</evidence>
<dbReference type="InterPro" id="IPR015679">
    <property type="entry name" value="PLipase_D_fam"/>
</dbReference>
<feature type="compositionally biased region" description="Polar residues" evidence="7">
    <location>
        <begin position="209"/>
        <end position="219"/>
    </location>
</feature>
<evidence type="ECO:0000256" key="7">
    <source>
        <dbReference type="SAM" id="MobiDB-lite"/>
    </source>
</evidence>
<evidence type="ECO:0000256" key="5">
    <source>
        <dbReference type="ARBA" id="ARBA00022963"/>
    </source>
</evidence>
<feature type="domain" description="PLD phosphodiesterase" evidence="8">
    <location>
        <begin position="631"/>
        <end position="658"/>
    </location>
</feature>
<keyword evidence="6" id="KW-0443">Lipid metabolism</keyword>
<dbReference type="GO" id="GO:0009395">
    <property type="term" value="P:phospholipid catabolic process"/>
    <property type="evidence" value="ECO:0007669"/>
    <property type="project" value="TreeGrafter"/>
</dbReference>
<organism evidence="9 10">
    <name type="scientific">Cylicocyclus nassatus</name>
    <name type="common">Nematode worm</name>
    <dbReference type="NCBI Taxonomy" id="53992"/>
    <lineage>
        <taxon>Eukaryota</taxon>
        <taxon>Metazoa</taxon>
        <taxon>Ecdysozoa</taxon>
        <taxon>Nematoda</taxon>
        <taxon>Chromadorea</taxon>
        <taxon>Rhabditida</taxon>
        <taxon>Rhabditina</taxon>
        <taxon>Rhabditomorpha</taxon>
        <taxon>Strongyloidea</taxon>
        <taxon>Strongylidae</taxon>
        <taxon>Cylicocyclus</taxon>
    </lineage>
</organism>
<evidence type="ECO:0000259" key="8">
    <source>
        <dbReference type="PROSITE" id="PS50035"/>
    </source>
</evidence>
<evidence type="ECO:0000256" key="2">
    <source>
        <dbReference type="ARBA" id="ARBA00012027"/>
    </source>
</evidence>
<evidence type="ECO:0000256" key="4">
    <source>
        <dbReference type="ARBA" id="ARBA00022801"/>
    </source>
</evidence>
<dbReference type="AlphaFoldDB" id="A0AA36HID1"/>
<dbReference type="PANTHER" id="PTHR18896:SF76">
    <property type="entry name" value="PHOSPHOLIPASE"/>
    <property type="match status" value="1"/>
</dbReference>
<dbReference type="PANTHER" id="PTHR18896">
    <property type="entry name" value="PHOSPHOLIPASE D"/>
    <property type="match status" value="1"/>
</dbReference>
<dbReference type="Proteomes" id="UP001176961">
    <property type="component" value="Unassembled WGS sequence"/>
</dbReference>
<evidence type="ECO:0000313" key="10">
    <source>
        <dbReference type="Proteomes" id="UP001176961"/>
    </source>
</evidence>
<dbReference type="SMART" id="SM00155">
    <property type="entry name" value="PLDc"/>
    <property type="match status" value="1"/>
</dbReference>
<dbReference type="Gene3D" id="3.30.870.10">
    <property type="entry name" value="Endonuclease Chain A"/>
    <property type="match status" value="1"/>
</dbReference>
<keyword evidence="4" id="KW-0378">Hydrolase</keyword>
<comment type="caution">
    <text evidence="9">The sequence shown here is derived from an EMBL/GenBank/DDBJ whole genome shotgun (WGS) entry which is preliminary data.</text>
</comment>
<reference evidence="9" key="1">
    <citation type="submission" date="2023-07" db="EMBL/GenBank/DDBJ databases">
        <authorList>
            <consortium name="CYATHOMIX"/>
        </authorList>
    </citation>
    <scope>NUCLEOTIDE SEQUENCE</scope>
    <source>
        <strain evidence="9">N/A</strain>
    </source>
</reference>
<dbReference type="Pfam" id="PF13091">
    <property type="entry name" value="PLDc_2"/>
    <property type="match status" value="1"/>
</dbReference>
<feature type="region of interest" description="Disordered" evidence="7">
    <location>
        <begin position="207"/>
        <end position="227"/>
    </location>
</feature>
<accession>A0AA36HID1</accession>
<evidence type="ECO:0000256" key="3">
    <source>
        <dbReference type="ARBA" id="ARBA00022737"/>
    </source>
</evidence>
<dbReference type="EMBL" id="CATQJL010000327">
    <property type="protein sequence ID" value="CAJ0610589.1"/>
    <property type="molecule type" value="Genomic_DNA"/>
</dbReference>
<keyword evidence="5" id="KW-0442">Lipid degradation</keyword>
<keyword evidence="10" id="KW-1185">Reference proteome</keyword>
<keyword evidence="3" id="KW-0677">Repeat</keyword>
<comment type="catalytic activity">
    <reaction evidence="1">
        <text>a 1,2-diacyl-sn-glycero-3-phosphocholine + H2O = a 1,2-diacyl-sn-glycero-3-phosphate + choline + H(+)</text>
        <dbReference type="Rhea" id="RHEA:14445"/>
        <dbReference type="ChEBI" id="CHEBI:15354"/>
        <dbReference type="ChEBI" id="CHEBI:15377"/>
        <dbReference type="ChEBI" id="CHEBI:15378"/>
        <dbReference type="ChEBI" id="CHEBI:57643"/>
        <dbReference type="ChEBI" id="CHEBI:58608"/>
        <dbReference type="EC" id="3.1.4.4"/>
    </reaction>
</comment>
<name>A0AA36HID1_CYLNA</name>
<proteinExistence type="predicted"/>